<keyword evidence="5" id="KW-1185">Reference proteome</keyword>
<name>A0A0R3LE92_9BRAD</name>
<comment type="caution">
    <text evidence="4">The sequence shown here is derived from an EMBL/GenBank/DDBJ whole genome shotgun (WGS) entry which is preliminary data.</text>
</comment>
<feature type="domain" description="DNA primase/polymerase bifunctional N-terminal" evidence="3">
    <location>
        <begin position="34"/>
        <end position="171"/>
    </location>
</feature>
<feature type="domain" description="Primase C-terminal 2" evidence="2">
    <location>
        <begin position="244"/>
        <end position="292"/>
    </location>
</feature>
<accession>A0A0R3LE92</accession>
<proteinExistence type="predicted"/>
<dbReference type="Pfam" id="PF08707">
    <property type="entry name" value="PriCT_2"/>
    <property type="match status" value="1"/>
</dbReference>
<gene>
    <name evidence="4" type="ORF">CP49_37640</name>
</gene>
<evidence type="ECO:0000259" key="3">
    <source>
        <dbReference type="Pfam" id="PF09250"/>
    </source>
</evidence>
<dbReference type="EMBL" id="LLXX01000114">
    <property type="protein sequence ID" value="KRR06151.1"/>
    <property type="molecule type" value="Genomic_DNA"/>
</dbReference>
<protein>
    <recommendedName>
        <fullName evidence="6">DNA primase/polymerase bifunctional N-terminal domain-containing protein</fullName>
    </recommendedName>
</protein>
<dbReference type="InterPro" id="IPR015330">
    <property type="entry name" value="DNA_primase/pol_bifunc_N"/>
</dbReference>
<dbReference type="InterPro" id="IPR014819">
    <property type="entry name" value="PriCT_2"/>
</dbReference>
<organism evidence="4 5">
    <name type="scientific">Bradyrhizobium valentinum</name>
    <dbReference type="NCBI Taxonomy" id="1518501"/>
    <lineage>
        <taxon>Bacteria</taxon>
        <taxon>Pseudomonadati</taxon>
        <taxon>Pseudomonadota</taxon>
        <taxon>Alphaproteobacteria</taxon>
        <taxon>Hyphomicrobiales</taxon>
        <taxon>Nitrobacteraceae</taxon>
        <taxon>Bradyrhizobium</taxon>
    </lineage>
</organism>
<dbReference type="Pfam" id="PF09250">
    <property type="entry name" value="Prim-Pol"/>
    <property type="match status" value="1"/>
</dbReference>
<dbReference type="AlphaFoldDB" id="A0A0R3LE92"/>
<evidence type="ECO:0000259" key="2">
    <source>
        <dbReference type="Pfam" id="PF08707"/>
    </source>
</evidence>
<evidence type="ECO:0000313" key="5">
    <source>
        <dbReference type="Proteomes" id="UP000051913"/>
    </source>
</evidence>
<sequence length="470" mass="53258">MADVVREKEGCRFPDTPKDRLAEKVFNDSWSTERVTSLATLTKTHRDGYNLGVRLGEPSFFNDLYLHCIDLDIRDPDKADEAWGALLELIPEARSLPSVISGSMGESRHLYFLTDRPFPSKKLRHSTEKIIGKDKKAHWAWEIERFGTGKQVVVPPSIHPDTGKRYKWEREWPVDLVELGVGPVIPASRVAGWEPPSRTKPTSAPTRSASRSPRQRIFWQTCRPTPGARTATAGCRSAWRCTTFNGSKEGFKAWVEFSAASDKYDPEDQRRVWRSFRQSNKPVRMATLLSAAKEVRLMNAFDDLGDEDEIDGDDARVKPGHMDDDVDDLLGEGDDTATEQPERVLKLKQAEVHLELGHVPKRIAKLNKNHAVAFVKGKTVILTFEKDGTTSYGSVHDVYNYYENDRVATEKSTEPVTKARDAPQGSAQLSERHRLRATGRARRRLQSLARLRRRTRSIVILRALPRPLAR</sequence>
<reference evidence="4 5" key="1">
    <citation type="submission" date="2014-03" db="EMBL/GenBank/DDBJ databases">
        <title>Bradyrhizobium valentinum sp. nov., isolated from effective nodules of Lupinus mariae-josephae, a lupine endemic of basic-lime soils in Eastern Spain.</title>
        <authorList>
            <person name="Duran D."/>
            <person name="Rey L."/>
            <person name="Navarro A."/>
            <person name="Busquets A."/>
            <person name="Imperial J."/>
            <person name="Ruiz-Argueso T."/>
        </authorList>
    </citation>
    <scope>NUCLEOTIDE SEQUENCE [LARGE SCALE GENOMIC DNA]</scope>
    <source>
        <strain evidence="4 5">LmjM3</strain>
    </source>
</reference>
<feature type="region of interest" description="Disordered" evidence="1">
    <location>
        <begin position="410"/>
        <end position="441"/>
    </location>
</feature>
<dbReference type="GO" id="GO:0016817">
    <property type="term" value="F:hydrolase activity, acting on acid anhydrides"/>
    <property type="evidence" value="ECO:0007669"/>
    <property type="project" value="InterPro"/>
</dbReference>
<evidence type="ECO:0000256" key="1">
    <source>
        <dbReference type="SAM" id="MobiDB-lite"/>
    </source>
</evidence>
<feature type="region of interest" description="Disordered" evidence="1">
    <location>
        <begin position="190"/>
        <end position="214"/>
    </location>
</feature>
<dbReference type="Proteomes" id="UP000051913">
    <property type="component" value="Unassembled WGS sequence"/>
</dbReference>
<feature type="compositionally biased region" description="Basic and acidic residues" evidence="1">
    <location>
        <begin position="410"/>
        <end position="421"/>
    </location>
</feature>
<evidence type="ECO:0008006" key="6">
    <source>
        <dbReference type="Google" id="ProtNLM"/>
    </source>
</evidence>
<feature type="compositionally biased region" description="Low complexity" evidence="1">
    <location>
        <begin position="201"/>
        <end position="212"/>
    </location>
</feature>
<evidence type="ECO:0000313" key="4">
    <source>
        <dbReference type="EMBL" id="KRR06151.1"/>
    </source>
</evidence>